<keyword evidence="3" id="KW-1185">Reference proteome</keyword>
<organism evidence="2 3">
    <name type="scientific">Roseovarius pelagicus</name>
    <dbReference type="NCBI Taxonomy" id="2980108"/>
    <lineage>
        <taxon>Bacteria</taxon>
        <taxon>Pseudomonadati</taxon>
        <taxon>Pseudomonadota</taxon>
        <taxon>Alphaproteobacteria</taxon>
        <taxon>Rhodobacterales</taxon>
        <taxon>Roseobacteraceae</taxon>
        <taxon>Roseovarius</taxon>
    </lineage>
</organism>
<reference evidence="2" key="1">
    <citation type="submission" date="2022-10" db="EMBL/GenBank/DDBJ databases">
        <title>Roseovarius pelagicus sp. nov., isolated from Arctic seawater.</title>
        <authorList>
            <person name="Hong Y.W."/>
            <person name="Hwang C.Y."/>
        </authorList>
    </citation>
    <scope>NUCLEOTIDE SEQUENCE</scope>
    <source>
        <strain evidence="2">HL-MP18</strain>
    </source>
</reference>
<feature type="signal peptide" evidence="1">
    <location>
        <begin position="1"/>
        <end position="22"/>
    </location>
</feature>
<dbReference type="RefSeq" id="WP_263047492.1">
    <property type="nucleotide sequence ID" value="NZ_CP106738.1"/>
</dbReference>
<proteinExistence type="predicted"/>
<dbReference type="EMBL" id="CP106738">
    <property type="protein sequence ID" value="UXX82635.1"/>
    <property type="molecule type" value="Genomic_DNA"/>
</dbReference>
<keyword evidence="1" id="KW-0732">Signal</keyword>
<accession>A0ABY6DAP3</accession>
<protein>
    <submittedName>
        <fullName evidence="2">Uncharacterized protein</fullName>
    </submittedName>
</protein>
<name>A0ABY6DAP3_9RHOB</name>
<sequence length="165" mass="17462">MMRSSAAVFALITALIPIEASALSCTPHDPAATFQRIHAAPEIYIGVVGTLVFDEERLPSTDWEHQETTPPETLLSARLTGHSLSIEGFETPFDQHITLKIQCAGPWCASAVSGEQYLGFLQSGDDGYSLTIGPCGGDAFSEPTGATLETVRQCFAGGACVPGME</sequence>
<evidence type="ECO:0000256" key="1">
    <source>
        <dbReference type="SAM" id="SignalP"/>
    </source>
</evidence>
<evidence type="ECO:0000313" key="3">
    <source>
        <dbReference type="Proteomes" id="UP001064087"/>
    </source>
</evidence>
<evidence type="ECO:0000313" key="2">
    <source>
        <dbReference type="EMBL" id="UXX82635.1"/>
    </source>
</evidence>
<gene>
    <name evidence="2" type="ORF">N7U68_16315</name>
</gene>
<dbReference type="Proteomes" id="UP001064087">
    <property type="component" value="Chromosome"/>
</dbReference>
<feature type="chain" id="PRO_5046250667" evidence="1">
    <location>
        <begin position="23"/>
        <end position="165"/>
    </location>
</feature>